<evidence type="ECO:0000313" key="4">
    <source>
        <dbReference type="Proteomes" id="UP000465302"/>
    </source>
</evidence>
<reference evidence="1" key="3">
    <citation type="submission" date="2020-02" db="EMBL/GenBank/DDBJ databases">
        <authorList>
            <person name="Matsumoto Y."/>
            <person name="Motooka D."/>
            <person name="Nakamura S."/>
        </authorList>
    </citation>
    <scope>NUCLEOTIDE SEQUENCE</scope>
    <source>
        <strain evidence="1">JCM 6377</strain>
    </source>
</reference>
<evidence type="ECO:0000313" key="3">
    <source>
        <dbReference type="Proteomes" id="UP000220914"/>
    </source>
</evidence>
<name>A0A2A7MU32_MYCAG</name>
<gene>
    <name evidence="2" type="ORF">CQY20_23000</name>
    <name evidence="1" type="ORF">MAGR_51700</name>
</gene>
<dbReference type="EMBL" id="BLKS01000001">
    <property type="protein sequence ID" value="GFG53729.1"/>
    <property type="molecule type" value="Genomic_DNA"/>
</dbReference>
<reference evidence="1 4" key="2">
    <citation type="journal article" date="2019" name="Emerg. Microbes Infect.">
        <title>Comprehensive subspecies identification of 175 nontuberculous mycobacteria species based on 7547 genomic profiles.</title>
        <authorList>
            <person name="Matsumoto Y."/>
            <person name="Kinjo T."/>
            <person name="Motooka D."/>
            <person name="Nabeya D."/>
            <person name="Jung N."/>
            <person name="Uechi K."/>
            <person name="Horii T."/>
            <person name="Iida T."/>
            <person name="Fujita J."/>
            <person name="Nakamura S."/>
        </authorList>
    </citation>
    <scope>NUCLEOTIDE SEQUENCE [LARGE SCALE GENOMIC DNA]</scope>
    <source>
        <strain evidence="1 4">JCM 6377</strain>
    </source>
</reference>
<reference evidence="2 3" key="1">
    <citation type="submission" date="2017-10" db="EMBL/GenBank/DDBJ databases">
        <title>The new phylogeny of genus Mycobacterium.</title>
        <authorList>
            <person name="Tortoli E."/>
            <person name="Trovato A."/>
            <person name="Cirillo D.M."/>
        </authorList>
    </citation>
    <scope>NUCLEOTIDE SEQUENCE [LARGE SCALE GENOMIC DNA]</scope>
    <source>
        <strain evidence="2 3">CCUG37673</strain>
    </source>
</reference>
<proteinExistence type="predicted"/>
<dbReference type="OrthoDB" id="4627253at2"/>
<sequence>MPLPDLLRNVGDVLSRADGLFGAPNPDAAASAAGHLTDATDTIRSGQEQAASMTGDALAQYADFAQGIRDALDHLSGVESDLGQHLQDAAEAVAAAKSASQSALGVVSSASDALEDLPDSPATELAILTALRAQVAREMDLVRTHEAVAEQLGAALRGLDY</sequence>
<dbReference type="Proteomes" id="UP000220914">
    <property type="component" value="Unassembled WGS sequence"/>
</dbReference>
<organism evidence="2 3">
    <name type="scientific">Mycolicibacterium agri</name>
    <name type="common">Mycobacterium agri</name>
    <dbReference type="NCBI Taxonomy" id="36811"/>
    <lineage>
        <taxon>Bacteria</taxon>
        <taxon>Bacillati</taxon>
        <taxon>Actinomycetota</taxon>
        <taxon>Actinomycetes</taxon>
        <taxon>Mycobacteriales</taxon>
        <taxon>Mycobacteriaceae</taxon>
        <taxon>Mycolicibacterium</taxon>
    </lineage>
</organism>
<dbReference type="RefSeq" id="WP_097942394.1">
    <property type="nucleotide sequence ID" value="NZ_BLKS01000001.1"/>
</dbReference>
<keyword evidence="3" id="KW-1185">Reference proteome</keyword>
<evidence type="ECO:0000313" key="2">
    <source>
        <dbReference type="EMBL" id="PEG35059.1"/>
    </source>
</evidence>
<protein>
    <submittedName>
        <fullName evidence="2">Uncharacterized protein</fullName>
    </submittedName>
</protein>
<dbReference type="Proteomes" id="UP000465302">
    <property type="component" value="Unassembled WGS sequence"/>
</dbReference>
<dbReference type="EMBL" id="PDCP01000051">
    <property type="protein sequence ID" value="PEG35059.1"/>
    <property type="molecule type" value="Genomic_DNA"/>
</dbReference>
<accession>A0A2A7MU32</accession>
<comment type="caution">
    <text evidence="2">The sequence shown here is derived from an EMBL/GenBank/DDBJ whole genome shotgun (WGS) entry which is preliminary data.</text>
</comment>
<dbReference type="AlphaFoldDB" id="A0A2A7MU32"/>
<evidence type="ECO:0000313" key="1">
    <source>
        <dbReference type="EMBL" id="GFG53729.1"/>
    </source>
</evidence>